<dbReference type="RefSeq" id="WP_109459151.1">
    <property type="nucleotide sequence ID" value="NZ_QFBC01000006.1"/>
</dbReference>
<dbReference type="Proteomes" id="UP000245252">
    <property type="component" value="Unassembled WGS sequence"/>
</dbReference>
<comment type="caution">
    <text evidence="1">The sequence shown here is derived from an EMBL/GenBank/DDBJ whole genome shotgun (WGS) entry which is preliminary data.</text>
</comment>
<dbReference type="EMBL" id="QFBC01000006">
    <property type="protein sequence ID" value="PWE55453.1"/>
    <property type="molecule type" value="Genomic_DNA"/>
</dbReference>
<dbReference type="OrthoDB" id="8379099at2"/>
<evidence type="ECO:0000313" key="1">
    <source>
        <dbReference type="EMBL" id="PWE55453.1"/>
    </source>
</evidence>
<organism evidence="1 2">
    <name type="scientific">Metarhizobium album</name>
    <dbReference type="NCBI Taxonomy" id="2182425"/>
    <lineage>
        <taxon>Bacteria</taxon>
        <taxon>Pseudomonadati</taxon>
        <taxon>Pseudomonadota</taxon>
        <taxon>Alphaproteobacteria</taxon>
        <taxon>Hyphomicrobiales</taxon>
        <taxon>Rhizobiaceae</taxon>
        <taxon>Metarhizobium</taxon>
    </lineage>
</organism>
<name>A0A2U2DQ72_9HYPH</name>
<gene>
    <name evidence="1" type="ORF">DEM27_15475</name>
</gene>
<protein>
    <submittedName>
        <fullName evidence="1">Uncharacterized protein</fullName>
    </submittedName>
</protein>
<dbReference type="AlphaFoldDB" id="A0A2U2DQ72"/>
<keyword evidence="2" id="KW-1185">Reference proteome</keyword>
<sequence>MTPLVDIKPGQWVLAFNEPFGPYDCTLAEHLEKFASQGGGWDHVSCDELFHLYRVSWVMPKTYNADEMVTHWRAYLKKRLCRSLVIAAGDRREMIDLRDRFYEIGVDTTRRINTEMHRVVAKFAQREEAKALQRIHSILPHVFEPAEGNSP</sequence>
<evidence type="ECO:0000313" key="2">
    <source>
        <dbReference type="Proteomes" id="UP000245252"/>
    </source>
</evidence>
<proteinExistence type="predicted"/>
<accession>A0A2U2DQ72</accession>
<reference evidence="1 2" key="1">
    <citation type="submission" date="2018-05" db="EMBL/GenBank/DDBJ databases">
        <title>The draft genome of strain NS-104.</title>
        <authorList>
            <person name="Hang P."/>
            <person name="Jiang J."/>
        </authorList>
    </citation>
    <scope>NUCLEOTIDE SEQUENCE [LARGE SCALE GENOMIC DNA]</scope>
    <source>
        <strain evidence="1 2">NS-104</strain>
    </source>
</reference>